<dbReference type="VEuPathDB" id="FungiDB:SeMB42_g02683"/>
<dbReference type="GO" id="GO:0004722">
    <property type="term" value="F:protein serine/threonine phosphatase activity"/>
    <property type="evidence" value="ECO:0007669"/>
    <property type="project" value="InterPro"/>
</dbReference>
<dbReference type="PANTHER" id="PTHR47992">
    <property type="entry name" value="PROTEIN PHOSPHATASE"/>
    <property type="match status" value="1"/>
</dbReference>
<dbReference type="InterPro" id="IPR001932">
    <property type="entry name" value="PPM-type_phosphatase-like_dom"/>
</dbReference>
<comment type="caution">
    <text evidence="3">The sequence shown here is derived from an EMBL/GenBank/DDBJ whole genome shotgun (WGS) entry which is preliminary data.</text>
</comment>
<dbReference type="Gene3D" id="3.60.40.10">
    <property type="entry name" value="PPM-type phosphatase domain"/>
    <property type="match status" value="1"/>
</dbReference>
<evidence type="ECO:0000259" key="2">
    <source>
        <dbReference type="PROSITE" id="PS51746"/>
    </source>
</evidence>
<feature type="domain" description="PPM-type phosphatase" evidence="2">
    <location>
        <begin position="185"/>
        <end position="557"/>
    </location>
</feature>
<name>A0A507DC42_9FUNG</name>
<evidence type="ECO:0000256" key="1">
    <source>
        <dbReference type="SAM" id="MobiDB-lite"/>
    </source>
</evidence>
<dbReference type="STRING" id="286115.A0A507DC42"/>
<dbReference type="AlphaFoldDB" id="A0A507DC42"/>
<organism evidence="3 4">
    <name type="scientific">Synchytrium endobioticum</name>
    <dbReference type="NCBI Taxonomy" id="286115"/>
    <lineage>
        <taxon>Eukaryota</taxon>
        <taxon>Fungi</taxon>
        <taxon>Fungi incertae sedis</taxon>
        <taxon>Chytridiomycota</taxon>
        <taxon>Chytridiomycota incertae sedis</taxon>
        <taxon>Chytridiomycetes</taxon>
        <taxon>Synchytriales</taxon>
        <taxon>Synchytriaceae</taxon>
        <taxon>Synchytrium</taxon>
    </lineage>
</organism>
<protein>
    <recommendedName>
        <fullName evidence="2">PPM-type phosphatase domain-containing protein</fullName>
    </recommendedName>
</protein>
<accession>A0A507DC42</accession>
<dbReference type="SMART" id="SM00332">
    <property type="entry name" value="PP2Cc"/>
    <property type="match status" value="1"/>
</dbReference>
<keyword evidence="4" id="KW-1185">Reference proteome</keyword>
<proteinExistence type="predicted"/>
<sequence length="562" mass="63186">MVQVCDRDYNAARNILYCFLYKRAFAERPRPFKCGPNRVGLTTTLNSSRRSDDLDQIRVPGPDTFFYLLTIDRQQKRVAVSTTNICYKLTTNDKKETRCITTIRFESAEPYTMIATAVSSISAVLPSYASSQGYKIMSPPGNAISRSSMLANGRPFWSRLTTSTPPAHTINWSVGFERGYRNNVKYGALGPQIFKEDIHHHFEDNHWPTTSEQQRVEGSEGATKFWILADGHGGEAAARFFVARSVELVKALIREGEWNFDLVGSRERFRISIENMYQSMDIEFCDSKVAEYSAWRRAGSDMRLRPIDDGCTLQLILLHKTYFVVANVGDTRTVIATRAASLRPSVTRGGNWSVMFGTEDHDMTHPERVHFIHSAGGEFVDQTGRTFPIQIDPPSVRGGRPYTELAGGRVYRPPVASNDAVKSLGVSYRRTLNMTASLGDLLFKLDPPVLSNNPDVSFIKLEPKNDYILIAATDGVWDHMREQGPLQNETAVDWVGSQIDGVRNPEDRSDLPDSSSLQSRINQAARDLASREREGGEDLYHQQMVRYDDCTAIIINVKAKLS</sequence>
<dbReference type="Proteomes" id="UP000317494">
    <property type="component" value="Unassembled WGS sequence"/>
</dbReference>
<dbReference type="Pfam" id="PF00481">
    <property type="entry name" value="PP2C"/>
    <property type="match status" value="1"/>
</dbReference>
<evidence type="ECO:0000313" key="3">
    <source>
        <dbReference type="EMBL" id="TPX49222.1"/>
    </source>
</evidence>
<dbReference type="InterPro" id="IPR036457">
    <property type="entry name" value="PPM-type-like_dom_sf"/>
</dbReference>
<reference evidence="3 4" key="1">
    <citation type="journal article" date="2019" name="Sci. Rep.">
        <title>Comparative genomics of chytrid fungi reveal insights into the obligate biotrophic and pathogenic lifestyle of Synchytrium endobioticum.</title>
        <authorList>
            <person name="van de Vossenberg B.T.L.H."/>
            <person name="Warris S."/>
            <person name="Nguyen H.D.T."/>
            <person name="van Gent-Pelzer M.P.E."/>
            <person name="Joly D.L."/>
            <person name="van de Geest H.C."/>
            <person name="Bonants P.J.M."/>
            <person name="Smith D.S."/>
            <person name="Levesque C.A."/>
            <person name="van der Lee T.A.J."/>
        </authorList>
    </citation>
    <scope>NUCLEOTIDE SEQUENCE [LARGE SCALE GENOMIC DNA]</scope>
    <source>
        <strain evidence="3 4">MB42</strain>
    </source>
</reference>
<feature type="region of interest" description="Disordered" evidence="1">
    <location>
        <begin position="501"/>
        <end position="535"/>
    </location>
</feature>
<evidence type="ECO:0000313" key="4">
    <source>
        <dbReference type="Proteomes" id="UP000317494"/>
    </source>
</evidence>
<dbReference type="SUPFAM" id="SSF81606">
    <property type="entry name" value="PP2C-like"/>
    <property type="match status" value="1"/>
</dbReference>
<dbReference type="CDD" id="cd00143">
    <property type="entry name" value="PP2Cc"/>
    <property type="match status" value="1"/>
</dbReference>
<gene>
    <name evidence="3" type="ORF">SeMB42_g02683</name>
</gene>
<dbReference type="EMBL" id="QEAN01000086">
    <property type="protein sequence ID" value="TPX49222.1"/>
    <property type="molecule type" value="Genomic_DNA"/>
</dbReference>
<dbReference type="PROSITE" id="PS51746">
    <property type="entry name" value="PPM_2"/>
    <property type="match status" value="1"/>
</dbReference>
<dbReference type="InterPro" id="IPR015655">
    <property type="entry name" value="PP2C"/>
</dbReference>
<feature type="compositionally biased region" description="Polar residues" evidence="1">
    <location>
        <begin position="512"/>
        <end position="522"/>
    </location>
</feature>